<dbReference type="InterPro" id="IPR005467">
    <property type="entry name" value="His_kinase_dom"/>
</dbReference>
<dbReference type="SMART" id="SM00387">
    <property type="entry name" value="HATPase_c"/>
    <property type="match status" value="1"/>
</dbReference>
<dbReference type="InterPro" id="IPR008207">
    <property type="entry name" value="Sig_transdc_His_kin_Hpt_dom"/>
</dbReference>
<dbReference type="GO" id="GO:0005886">
    <property type="term" value="C:plasma membrane"/>
    <property type="evidence" value="ECO:0007669"/>
    <property type="project" value="UniProtKB-SubCell"/>
</dbReference>
<dbReference type="InterPro" id="IPR004358">
    <property type="entry name" value="Sig_transdc_His_kin-like_C"/>
</dbReference>
<organism evidence="18 19">
    <name type="scientific">Pseudomonas citronellolis</name>
    <dbReference type="NCBI Taxonomy" id="53408"/>
    <lineage>
        <taxon>Bacteria</taxon>
        <taxon>Pseudomonadati</taxon>
        <taxon>Pseudomonadota</taxon>
        <taxon>Gammaproteobacteria</taxon>
        <taxon>Pseudomonadales</taxon>
        <taxon>Pseudomonadaceae</taxon>
        <taxon>Pseudomonas</taxon>
    </lineage>
</organism>
<evidence type="ECO:0000256" key="12">
    <source>
        <dbReference type="ARBA" id="ARBA00023136"/>
    </source>
</evidence>
<dbReference type="InterPro" id="IPR036641">
    <property type="entry name" value="HPT_dom_sf"/>
</dbReference>
<feature type="non-terminal residue" evidence="18">
    <location>
        <position position="1"/>
    </location>
</feature>
<dbReference type="PANTHER" id="PTHR45339">
    <property type="entry name" value="HYBRID SIGNAL TRANSDUCTION HISTIDINE KINASE J"/>
    <property type="match status" value="1"/>
</dbReference>
<dbReference type="SUPFAM" id="SSF47384">
    <property type="entry name" value="Homodimeric domain of signal transducing histidine kinase"/>
    <property type="match status" value="1"/>
</dbReference>
<dbReference type="PRINTS" id="PR00344">
    <property type="entry name" value="BCTRLSENSOR"/>
</dbReference>
<evidence type="ECO:0000259" key="16">
    <source>
        <dbReference type="PROSITE" id="PS50110"/>
    </source>
</evidence>
<comment type="subcellular location">
    <subcellularLocation>
        <location evidence="2">Membrane</location>
    </subcellularLocation>
</comment>
<dbReference type="PROSITE" id="PS50894">
    <property type="entry name" value="HPT"/>
    <property type="match status" value="1"/>
</dbReference>
<feature type="domain" description="Histidine kinase" evidence="15">
    <location>
        <begin position="125"/>
        <end position="344"/>
    </location>
</feature>
<protein>
    <recommendedName>
        <fullName evidence="3">histidine kinase</fullName>
        <ecNumber evidence="3">2.7.13.3</ecNumber>
    </recommendedName>
</protein>
<dbReference type="InterPro" id="IPR001789">
    <property type="entry name" value="Sig_transdc_resp-reg_receiver"/>
</dbReference>
<keyword evidence="6" id="KW-0812">Transmembrane</keyword>
<keyword evidence="5" id="KW-0808">Transferase</keyword>
<dbReference type="CDD" id="cd00082">
    <property type="entry name" value="HisKA"/>
    <property type="match status" value="1"/>
</dbReference>
<dbReference type="PROSITE" id="PS50109">
    <property type="entry name" value="HIS_KIN"/>
    <property type="match status" value="1"/>
</dbReference>
<dbReference type="SMART" id="SM00388">
    <property type="entry name" value="HisKA"/>
    <property type="match status" value="1"/>
</dbReference>
<evidence type="ECO:0000256" key="13">
    <source>
        <dbReference type="PROSITE-ProRule" id="PRU00110"/>
    </source>
</evidence>
<evidence type="ECO:0000259" key="17">
    <source>
        <dbReference type="PROSITE" id="PS50894"/>
    </source>
</evidence>
<dbReference type="Gene3D" id="3.40.50.2300">
    <property type="match status" value="1"/>
</dbReference>
<evidence type="ECO:0000256" key="10">
    <source>
        <dbReference type="ARBA" id="ARBA00022989"/>
    </source>
</evidence>
<evidence type="ECO:0000313" key="19">
    <source>
        <dbReference type="Proteomes" id="UP001220662"/>
    </source>
</evidence>
<gene>
    <name evidence="18" type="ORF">P3W55_28765</name>
</gene>
<dbReference type="FunFam" id="3.30.565.10:FF:000010">
    <property type="entry name" value="Sensor histidine kinase RcsC"/>
    <property type="match status" value="1"/>
</dbReference>
<evidence type="ECO:0000256" key="11">
    <source>
        <dbReference type="ARBA" id="ARBA00023012"/>
    </source>
</evidence>
<comment type="catalytic activity">
    <reaction evidence="1">
        <text>ATP + protein L-histidine = ADP + protein N-phospho-L-histidine.</text>
        <dbReference type="EC" id="2.7.13.3"/>
    </reaction>
</comment>
<dbReference type="Pfam" id="PF00072">
    <property type="entry name" value="Response_reg"/>
    <property type="match status" value="1"/>
</dbReference>
<dbReference type="Proteomes" id="UP001220662">
    <property type="component" value="Unassembled WGS sequence"/>
</dbReference>
<keyword evidence="4 14" id="KW-0597">Phosphoprotein</keyword>
<evidence type="ECO:0000256" key="8">
    <source>
        <dbReference type="ARBA" id="ARBA00022777"/>
    </source>
</evidence>
<name>A0AAW6PHF5_9PSED</name>
<evidence type="ECO:0000256" key="6">
    <source>
        <dbReference type="ARBA" id="ARBA00022692"/>
    </source>
</evidence>
<dbReference type="InterPro" id="IPR003594">
    <property type="entry name" value="HATPase_dom"/>
</dbReference>
<feature type="domain" description="Response regulatory" evidence="16">
    <location>
        <begin position="475"/>
        <end position="589"/>
    </location>
</feature>
<dbReference type="InterPro" id="IPR011006">
    <property type="entry name" value="CheY-like_superfamily"/>
</dbReference>
<dbReference type="CDD" id="cd17546">
    <property type="entry name" value="REC_hyHK_CKI1_RcsC-like"/>
    <property type="match status" value="1"/>
</dbReference>
<feature type="domain" description="HPt" evidence="17">
    <location>
        <begin position="609"/>
        <end position="703"/>
    </location>
</feature>
<dbReference type="SUPFAM" id="SSF55874">
    <property type="entry name" value="ATPase domain of HSP90 chaperone/DNA topoisomerase II/histidine kinase"/>
    <property type="match status" value="1"/>
</dbReference>
<keyword evidence="7" id="KW-0547">Nucleotide-binding</keyword>
<dbReference type="Pfam" id="PF00512">
    <property type="entry name" value="HisKA"/>
    <property type="match status" value="1"/>
</dbReference>
<evidence type="ECO:0000256" key="9">
    <source>
        <dbReference type="ARBA" id="ARBA00022840"/>
    </source>
</evidence>
<comment type="caution">
    <text evidence="18">The sequence shown here is derived from an EMBL/GenBank/DDBJ whole genome shotgun (WGS) entry which is preliminary data.</text>
</comment>
<dbReference type="InterPro" id="IPR036890">
    <property type="entry name" value="HATPase_C_sf"/>
</dbReference>
<evidence type="ECO:0000256" key="4">
    <source>
        <dbReference type="ARBA" id="ARBA00022553"/>
    </source>
</evidence>
<dbReference type="SUPFAM" id="SSF47226">
    <property type="entry name" value="Histidine-containing phosphotransfer domain, HPT domain"/>
    <property type="match status" value="1"/>
</dbReference>
<evidence type="ECO:0000256" key="2">
    <source>
        <dbReference type="ARBA" id="ARBA00004370"/>
    </source>
</evidence>
<dbReference type="Gene3D" id="1.20.120.160">
    <property type="entry name" value="HPT domain"/>
    <property type="match status" value="1"/>
</dbReference>
<evidence type="ECO:0000256" key="1">
    <source>
        <dbReference type="ARBA" id="ARBA00000085"/>
    </source>
</evidence>
<dbReference type="InterPro" id="IPR036097">
    <property type="entry name" value="HisK_dim/P_sf"/>
</dbReference>
<dbReference type="Pfam" id="PF01627">
    <property type="entry name" value="Hpt"/>
    <property type="match status" value="1"/>
</dbReference>
<dbReference type="Gene3D" id="3.30.565.10">
    <property type="entry name" value="Histidine kinase-like ATPase, C-terminal domain"/>
    <property type="match status" value="1"/>
</dbReference>
<keyword evidence="8" id="KW-0418">Kinase</keyword>
<dbReference type="EMBL" id="JARJLR010000479">
    <property type="protein sequence ID" value="MDF3845718.1"/>
    <property type="molecule type" value="Genomic_DNA"/>
</dbReference>
<dbReference type="EC" id="2.7.13.3" evidence="3"/>
<evidence type="ECO:0000313" key="18">
    <source>
        <dbReference type="EMBL" id="MDF3845718.1"/>
    </source>
</evidence>
<dbReference type="SUPFAM" id="SSF52172">
    <property type="entry name" value="CheY-like"/>
    <property type="match status" value="1"/>
</dbReference>
<dbReference type="GO" id="GO:0005524">
    <property type="term" value="F:ATP binding"/>
    <property type="evidence" value="ECO:0007669"/>
    <property type="project" value="UniProtKB-KW"/>
</dbReference>
<dbReference type="CDD" id="cd16922">
    <property type="entry name" value="HATPase_EvgS-ArcB-TorS-like"/>
    <property type="match status" value="1"/>
</dbReference>
<proteinExistence type="predicted"/>
<dbReference type="Gene3D" id="1.10.287.130">
    <property type="match status" value="1"/>
</dbReference>
<dbReference type="AlphaFoldDB" id="A0AAW6PHF5"/>
<dbReference type="PROSITE" id="PS50110">
    <property type="entry name" value="RESPONSE_REGULATORY"/>
    <property type="match status" value="1"/>
</dbReference>
<evidence type="ECO:0000259" key="15">
    <source>
        <dbReference type="PROSITE" id="PS50109"/>
    </source>
</evidence>
<keyword evidence="12" id="KW-0472">Membrane</keyword>
<dbReference type="FunFam" id="1.10.287.130:FF:000004">
    <property type="entry name" value="Ethylene receptor 1"/>
    <property type="match status" value="1"/>
</dbReference>
<feature type="modified residue" description="Phosphohistidine" evidence="13">
    <location>
        <position position="648"/>
    </location>
</feature>
<evidence type="ECO:0000256" key="5">
    <source>
        <dbReference type="ARBA" id="ARBA00022679"/>
    </source>
</evidence>
<keyword evidence="11" id="KW-0902">Two-component regulatory system</keyword>
<feature type="modified residue" description="4-aspartylphosphate" evidence="14">
    <location>
        <position position="524"/>
    </location>
</feature>
<dbReference type="Pfam" id="PF02518">
    <property type="entry name" value="HATPase_c"/>
    <property type="match status" value="1"/>
</dbReference>
<dbReference type="RefSeq" id="WP_276216092.1">
    <property type="nucleotide sequence ID" value="NZ_JARJLR010000479.1"/>
</dbReference>
<dbReference type="InterPro" id="IPR003661">
    <property type="entry name" value="HisK_dim/P_dom"/>
</dbReference>
<sequence>ESDTFSRTLIQTAPVALVVLSHDGRKLVTCNHLAAQWLGDEADILALTAGWNLFESHGQVPGGICIQVGGRYLQAAFAATRYAGVEAVLCVFNDITVHCEAEEALASAKRAADAASQAKTLFLASMSHEIRTPLYGVLGTLELLGLTDLDSRQRAYLRTIQNSSSTLLQLISDVLDVSKIEAGQMALNPAAFNPAELVEEVLRNYAASAAAKGLQFYACIDAGGPAQLLGDAARIRQILNNLVSNALKFTDIGRVVLRLKLLARENGRAHLQWQVADTGAGIAEEQQGRLFEAFYQVPGVHHTSGTGLGLSISWRLAEMMGGSLRVVSEVGLGSSFSLLLELPEGGRQGLAFHPACLRPGPVYVHSPVRELADSVAAWLECWGCNVLGGEPSSDGYGGAVLLELLPAAEPRAWSGPRVCATADAPTQPELREDGWYVSLYSLTGIALALALAQGSELPAPARAAANIRSEGLGLHVLVAEDNPINQTLLCEQLEELGCSVSLASDGREALRLFDDRHFDVLLSDVNMPNMNGYELTQALRGRGETLPIIGVTANALREEGERCRAVGMDAWLVKPISLRTLNDLLGELVGKPGLVAPQESSEPAMAEEPLQVPERMRSLFLETMGKDLAATREAAGRGDAEALRQGVHRMAGALAVARAQALVMACREVEEGLMEGRLGCTASETAQVLGRIEQALERLREAG</sequence>
<dbReference type="PANTHER" id="PTHR45339:SF6">
    <property type="entry name" value="SENSORY HISTIDINE PROTEIN KINASE"/>
    <property type="match status" value="1"/>
</dbReference>
<evidence type="ECO:0000256" key="3">
    <source>
        <dbReference type="ARBA" id="ARBA00012438"/>
    </source>
</evidence>
<evidence type="ECO:0000256" key="14">
    <source>
        <dbReference type="PROSITE-ProRule" id="PRU00169"/>
    </source>
</evidence>
<evidence type="ECO:0000256" key="7">
    <source>
        <dbReference type="ARBA" id="ARBA00022741"/>
    </source>
</evidence>
<dbReference type="GO" id="GO:0000155">
    <property type="term" value="F:phosphorelay sensor kinase activity"/>
    <property type="evidence" value="ECO:0007669"/>
    <property type="project" value="InterPro"/>
</dbReference>
<reference evidence="18" key="1">
    <citation type="submission" date="2023-03" db="EMBL/GenBank/DDBJ databases">
        <title>Draft assemblies of triclosan tolerant bacteria isolated from returned activated sludge.</title>
        <authorList>
            <person name="Van Hamelsveld S."/>
        </authorList>
    </citation>
    <scope>NUCLEOTIDE SEQUENCE</scope>
    <source>
        <strain evidence="18">GW210015_S63</strain>
    </source>
</reference>
<keyword evidence="10" id="KW-1133">Transmembrane helix</keyword>
<accession>A0AAW6PHF5</accession>
<dbReference type="SMART" id="SM00448">
    <property type="entry name" value="REC"/>
    <property type="match status" value="1"/>
</dbReference>
<keyword evidence="9" id="KW-0067">ATP-binding</keyword>